<evidence type="ECO:0000313" key="4">
    <source>
        <dbReference type="Proteomes" id="UP000517916"/>
    </source>
</evidence>
<dbReference type="Pfam" id="PF13563">
    <property type="entry name" value="2_5_RNA_ligase2"/>
    <property type="match status" value="1"/>
</dbReference>
<comment type="caution">
    <text evidence="3">The sequence shown here is derived from an EMBL/GenBank/DDBJ whole genome shotgun (WGS) entry which is preliminary data.</text>
</comment>
<sequence>MTRLFTALVPDAPVLDHLVRAVTAVRGDRHTSIDKWHVTLCFHGDGDDPVARTGWVRERLAGLAAPRIRLRSAAAFPGVLWIGVQDPDGTLAAAAEAVRWHAEGHVEHRAFTPHLTIARERHGELDPAPLIDYEGPWWTAGEAVLFASERVGGGYRYEPLDRVRFTAR</sequence>
<evidence type="ECO:0000256" key="2">
    <source>
        <dbReference type="HAMAP-Rule" id="MF_01940"/>
    </source>
</evidence>
<dbReference type="GO" id="GO:0016874">
    <property type="term" value="F:ligase activity"/>
    <property type="evidence" value="ECO:0007669"/>
    <property type="project" value="UniProtKB-KW"/>
</dbReference>
<dbReference type="RefSeq" id="WP_025360397.1">
    <property type="nucleotide sequence ID" value="NZ_BAAABQ010000059.1"/>
</dbReference>
<feature type="active site" description="Proton donor" evidence="2">
    <location>
        <position position="37"/>
    </location>
</feature>
<dbReference type="PANTHER" id="PTHR35561:SF1">
    <property type="entry name" value="RNA 2',3'-CYCLIC PHOSPHODIESTERASE"/>
    <property type="match status" value="1"/>
</dbReference>
<organism evidence="3 4">
    <name type="scientific">Kutzneria viridogrisea</name>
    <dbReference type="NCBI Taxonomy" id="47990"/>
    <lineage>
        <taxon>Bacteria</taxon>
        <taxon>Bacillati</taxon>
        <taxon>Actinomycetota</taxon>
        <taxon>Actinomycetes</taxon>
        <taxon>Pseudonocardiales</taxon>
        <taxon>Pseudonocardiaceae</taxon>
        <taxon>Kutzneria</taxon>
    </lineage>
</organism>
<proteinExistence type="inferred from homology"/>
<evidence type="ECO:0000256" key="1">
    <source>
        <dbReference type="ARBA" id="ARBA00022801"/>
    </source>
</evidence>
<dbReference type="HAMAP" id="MF_01940">
    <property type="entry name" value="RNA_CPDase"/>
    <property type="match status" value="1"/>
</dbReference>
<dbReference type="Gene3D" id="3.90.1140.10">
    <property type="entry name" value="Cyclic phosphodiesterase"/>
    <property type="match status" value="1"/>
</dbReference>
<dbReference type="Proteomes" id="UP000517916">
    <property type="component" value="Unassembled WGS sequence"/>
</dbReference>
<feature type="active site" description="Proton acceptor" evidence="2">
    <location>
        <position position="114"/>
    </location>
</feature>
<comment type="catalytic activity">
    <reaction evidence="2">
        <text>a 3'-end 2',3'-cyclophospho-ribonucleotide-RNA + H2O = a 3'-end 2'-phospho-ribonucleotide-RNA + H(+)</text>
        <dbReference type="Rhea" id="RHEA:11828"/>
        <dbReference type="Rhea" id="RHEA-COMP:10464"/>
        <dbReference type="Rhea" id="RHEA-COMP:17353"/>
        <dbReference type="ChEBI" id="CHEBI:15377"/>
        <dbReference type="ChEBI" id="CHEBI:15378"/>
        <dbReference type="ChEBI" id="CHEBI:83064"/>
        <dbReference type="ChEBI" id="CHEBI:173113"/>
        <dbReference type="EC" id="3.1.4.58"/>
    </reaction>
</comment>
<evidence type="ECO:0000313" key="3">
    <source>
        <dbReference type="EMBL" id="MBA8925732.1"/>
    </source>
</evidence>
<feature type="short sequence motif" description="HXTX 2" evidence="2">
    <location>
        <begin position="114"/>
        <end position="117"/>
    </location>
</feature>
<keyword evidence="3" id="KW-0436">Ligase</keyword>
<name>A0ABR6BGF2_9PSEU</name>
<dbReference type="InterPro" id="IPR004175">
    <property type="entry name" value="RNA_CPDase"/>
</dbReference>
<keyword evidence="4" id="KW-1185">Reference proteome</keyword>
<dbReference type="EMBL" id="JACJID010000002">
    <property type="protein sequence ID" value="MBA8925732.1"/>
    <property type="molecule type" value="Genomic_DNA"/>
</dbReference>
<comment type="similarity">
    <text evidence="2">Belongs to the 2H phosphoesterase superfamily. ThpR family.</text>
</comment>
<reference evidence="3 4" key="1">
    <citation type="submission" date="2020-08" db="EMBL/GenBank/DDBJ databases">
        <title>Genomic Encyclopedia of Archaeal and Bacterial Type Strains, Phase II (KMG-II): from individual species to whole genera.</title>
        <authorList>
            <person name="Goeker M."/>
        </authorList>
    </citation>
    <scope>NUCLEOTIDE SEQUENCE [LARGE SCALE GENOMIC DNA]</scope>
    <source>
        <strain evidence="3 4">DSM 43850</strain>
    </source>
</reference>
<feature type="short sequence motif" description="HXTX 1" evidence="2">
    <location>
        <begin position="37"/>
        <end position="40"/>
    </location>
</feature>
<comment type="function">
    <text evidence="2">Hydrolyzes RNA 2',3'-cyclic phosphodiester to an RNA 2'-phosphomonoester.</text>
</comment>
<dbReference type="SUPFAM" id="SSF55144">
    <property type="entry name" value="LigT-like"/>
    <property type="match status" value="1"/>
</dbReference>
<gene>
    <name evidence="3" type="ORF">BC739_002931</name>
</gene>
<dbReference type="EC" id="3.1.4.58" evidence="2"/>
<dbReference type="PANTHER" id="PTHR35561">
    <property type="entry name" value="RNA 2',3'-CYCLIC PHOSPHODIESTERASE"/>
    <property type="match status" value="1"/>
</dbReference>
<keyword evidence="1 2" id="KW-0378">Hydrolase</keyword>
<dbReference type="InterPro" id="IPR009097">
    <property type="entry name" value="Cyclic_Pdiesterase"/>
</dbReference>
<accession>A0ABR6BGF2</accession>
<protein>
    <recommendedName>
        <fullName evidence="2">RNA 2',3'-cyclic phosphodiesterase</fullName>
        <shortName evidence="2">RNA 2',3'-CPDase</shortName>
        <ecNumber evidence="2">3.1.4.58</ecNumber>
    </recommendedName>
</protein>